<organism evidence="1 2">
    <name type="scientific">lymphocystis disease virus-China</name>
    <dbReference type="NCBI Taxonomy" id="256729"/>
    <lineage>
        <taxon>Viruses</taxon>
        <taxon>Varidnaviria</taxon>
        <taxon>Bamfordvirae</taxon>
        <taxon>Nucleocytoviricota</taxon>
        <taxon>Megaviricetes</taxon>
        <taxon>Pimascovirales</taxon>
        <taxon>Pimascovirales incertae sedis</taxon>
        <taxon>Iridoviridae</taxon>
        <taxon>Alphairidovirinae</taxon>
        <taxon>Lymphocystivirus</taxon>
        <taxon>Lymphocystivirus paralichthys1</taxon>
        <taxon>Lymphocystis disease virus 2</taxon>
    </lineage>
</organism>
<accession>Q678E8</accession>
<evidence type="ECO:0000313" key="1">
    <source>
        <dbReference type="EMBL" id="AAU10909.1"/>
    </source>
</evidence>
<protein>
    <submittedName>
        <fullName evidence="1">Uncharacterized protein</fullName>
    </submittedName>
</protein>
<keyword evidence="2" id="KW-1185">Reference proteome</keyword>
<proteinExistence type="predicted"/>
<evidence type="ECO:0000313" key="2">
    <source>
        <dbReference type="Proteomes" id="UP000106699"/>
    </source>
</evidence>
<dbReference type="Proteomes" id="UP000106699">
    <property type="component" value="Segment"/>
</dbReference>
<sequence>MLAYSLGINRLNPLYISDANASLMTLSDFKSKHLLTLHHE</sequence>
<dbReference type="GeneID" id="2979062"/>
<dbReference type="EMBL" id="AY380826">
    <property type="protein sequence ID" value="AAU10909.1"/>
    <property type="molecule type" value="Genomic_DNA"/>
</dbReference>
<dbReference type="KEGG" id="vg:2979062"/>
<reference evidence="1 2" key="1">
    <citation type="journal article" date="2004" name="J. Virol.">
        <title>Complete genome sequence of lymphocystis disease virus isolated from China.</title>
        <authorList>
            <person name="Zhang Q.Y."/>
            <person name="Xiao F."/>
            <person name="Xie J."/>
            <person name="Li Z.Q."/>
            <person name="Gui J.F."/>
        </authorList>
    </citation>
    <scope>NUCLEOTIDE SEQUENCE [LARGE SCALE GENOMIC DNA]</scope>
</reference>
<dbReference type="RefSeq" id="YP_073570.1">
    <property type="nucleotide sequence ID" value="NC_005902.1"/>
</dbReference>
<name>Q678E8_9VIRU</name>